<dbReference type="PROSITE" id="PS50930">
    <property type="entry name" value="HTH_LYTTR"/>
    <property type="match status" value="1"/>
</dbReference>
<organism evidence="5 6">
    <name type="scientific">Chitinophaga fulva</name>
    <dbReference type="NCBI Taxonomy" id="2728842"/>
    <lineage>
        <taxon>Bacteria</taxon>
        <taxon>Pseudomonadati</taxon>
        <taxon>Bacteroidota</taxon>
        <taxon>Chitinophagia</taxon>
        <taxon>Chitinophagales</taxon>
        <taxon>Chitinophagaceae</taxon>
        <taxon>Chitinophaga</taxon>
    </lineage>
</organism>
<feature type="domain" description="Response regulatory" evidence="3">
    <location>
        <begin position="4"/>
        <end position="115"/>
    </location>
</feature>
<keyword evidence="6" id="KW-1185">Reference proteome</keyword>
<feature type="modified residue" description="4-aspartylphosphate" evidence="2">
    <location>
        <position position="55"/>
    </location>
</feature>
<dbReference type="GO" id="GO:0006355">
    <property type="term" value="P:regulation of DNA-templated transcription"/>
    <property type="evidence" value="ECO:0007669"/>
    <property type="project" value="TreeGrafter"/>
</dbReference>
<keyword evidence="2" id="KW-0597">Phosphoprotein</keyword>
<dbReference type="GO" id="GO:0000156">
    <property type="term" value="F:phosphorelay response regulator activity"/>
    <property type="evidence" value="ECO:0007669"/>
    <property type="project" value="TreeGrafter"/>
</dbReference>
<dbReference type="InterPro" id="IPR001789">
    <property type="entry name" value="Sig_transdc_resp-reg_receiver"/>
</dbReference>
<dbReference type="Pfam" id="PF00072">
    <property type="entry name" value="Response_reg"/>
    <property type="match status" value="1"/>
</dbReference>
<dbReference type="InterPro" id="IPR007492">
    <property type="entry name" value="LytTR_DNA-bd_dom"/>
</dbReference>
<dbReference type="Pfam" id="PF04397">
    <property type="entry name" value="LytTR"/>
    <property type="match status" value="1"/>
</dbReference>
<dbReference type="Gene3D" id="2.40.50.1020">
    <property type="entry name" value="LytTr DNA-binding domain"/>
    <property type="match status" value="1"/>
</dbReference>
<sequence length="237" mass="27642">MKTKCLLVDDEPLAISLLQRHLEKLDSFEVTDTCDDAVKALELLGTRQYDLLFLDIEMPQLSGLSLLKTLKQAPSVIITTAYREFALDGYDLDVVDYLLKPITFDRFLRAIERYMRVAGKQLSDVLASSDKNYVYLKSAHKFFKLHTDEILYMESRKDYLCVYTKDQQIMVKQRISDMENMWRDKGFLRVHRSFMVNIVNITAFTTTDVEMGNFMVPIGSSYKEHIFRILQADRYQG</sequence>
<dbReference type="GO" id="GO:0032993">
    <property type="term" value="C:protein-DNA complex"/>
    <property type="evidence" value="ECO:0007669"/>
    <property type="project" value="TreeGrafter"/>
</dbReference>
<dbReference type="SUPFAM" id="SSF52172">
    <property type="entry name" value="CheY-like"/>
    <property type="match status" value="1"/>
</dbReference>
<protein>
    <submittedName>
        <fullName evidence="5">Response regulator transcription factor</fullName>
    </submittedName>
</protein>
<evidence type="ECO:0000256" key="1">
    <source>
        <dbReference type="ARBA" id="ARBA00023125"/>
    </source>
</evidence>
<dbReference type="GO" id="GO:0000976">
    <property type="term" value="F:transcription cis-regulatory region binding"/>
    <property type="evidence" value="ECO:0007669"/>
    <property type="project" value="TreeGrafter"/>
</dbReference>
<name>A0A848GK36_9BACT</name>
<comment type="caution">
    <text evidence="5">The sequence shown here is derived from an EMBL/GenBank/DDBJ whole genome shotgun (WGS) entry which is preliminary data.</text>
</comment>
<dbReference type="Proteomes" id="UP000583266">
    <property type="component" value="Unassembled WGS sequence"/>
</dbReference>
<dbReference type="AlphaFoldDB" id="A0A848GK36"/>
<evidence type="ECO:0000256" key="2">
    <source>
        <dbReference type="PROSITE-ProRule" id="PRU00169"/>
    </source>
</evidence>
<reference evidence="5 6" key="1">
    <citation type="submission" date="2020-04" db="EMBL/GenBank/DDBJ databases">
        <title>Chitinophaga sp. G-6-1-13 sp. nov., isolated from soil.</title>
        <authorList>
            <person name="Dahal R.H."/>
            <person name="Chaudhary D.K."/>
        </authorList>
    </citation>
    <scope>NUCLEOTIDE SEQUENCE [LARGE SCALE GENOMIC DNA]</scope>
    <source>
        <strain evidence="5 6">G-6-1-13</strain>
    </source>
</reference>
<dbReference type="InterPro" id="IPR039420">
    <property type="entry name" value="WalR-like"/>
</dbReference>
<evidence type="ECO:0000259" key="3">
    <source>
        <dbReference type="PROSITE" id="PS50110"/>
    </source>
</evidence>
<dbReference type="PANTHER" id="PTHR48111:SF17">
    <property type="entry name" value="TRANSCRIPTIONAL REGULATORY PROTEIN YPDB"/>
    <property type="match status" value="1"/>
</dbReference>
<dbReference type="PANTHER" id="PTHR48111">
    <property type="entry name" value="REGULATOR OF RPOS"/>
    <property type="match status" value="1"/>
</dbReference>
<gene>
    <name evidence="5" type="ORF">HHL17_17345</name>
</gene>
<dbReference type="InterPro" id="IPR011006">
    <property type="entry name" value="CheY-like_superfamily"/>
</dbReference>
<dbReference type="SMART" id="SM00448">
    <property type="entry name" value="REC"/>
    <property type="match status" value="1"/>
</dbReference>
<dbReference type="PROSITE" id="PS50110">
    <property type="entry name" value="RESPONSE_REGULATORY"/>
    <property type="match status" value="1"/>
</dbReference>
<feature type="domain" description="HTH LytTR-type" evidence="4">
    <location>
        <begin position="134"/>
        <end position="201"/>
    </location>
</feature>
<accession>A0A848GK36</accession>
<dbReference type="SMART" id="SM00850">
    <property type="entry name" value="LytTR"/>
    <property type="match status" value="1"/>
</dbReference>
<evidence type="ECO:0000313" key="6">
    <source>
        <dbReference type="Proteomes" id="UP000583266"/>
    </source>
</evidence>
<keyword evidence="1" id="KW-0238">DNA-binding</keyword>
<dbReference type="Gene3D" id="3.40.50.2300">
    <property type="match status" value="1"/>
</dbReference>
<proteinExistence type="predicted"/>
<dbReference type="GO" id="GO:0005829">
    <property type="term" value="C:cytosol"/>
    <property type="evidence" value="ECO:0007669"/>
    <property type="project" value="TreeGrafter"/>
</dbReference>
<dbReference type="EMBL" id="JABBGC010000002">
    <property type="protein sequence ID" value="NML38975.1"/>
    <property type="molecule type" value="Genomic_DNA"/>
</dbReference>
<evidence type="ECO:0000259" key="4">
    <source>
        <dbReference type="PROSITE" id="PS50930"/>
    </source>
</evidence>
<evidence type="ECO:0000313" key="5">
    <source>
        <dbReference type="EMBL" id="NML38975.1"/>
    </source>
</evidence>